<dbReference type="AlphaFoldDB" id="A0A2D4IUP5"/>
<dbReference type="EMBL" id="IACK01127437">
    <property type="protein sequence ID" value="LAA87943.1"/>
    <property type="molecule type" value="Transcribed_RNA"/>
</dbReference>
<reference evidence="1" key="1">
    <citation type="submission" date="2017-07" db="EMBL/GenBank/DDBJ databases">
        <authorList>
            <person name="Mikheyev A."/>
            <person name="Grau M."/>
        </authorList>
    </citation>
    <scope>NUCLEOTIDE SEQUENCE</scope>
    <source>
        <tissue evidence="1">Venom_gland</tissue>
    </source>
</reference>
<organism evidence="1">
    <name type="scientific">Micrurus lemniscatus lemniscatus</name>
    <dbReference type="NCBI Taxonomy" id="129467"/>
    <lineage>
        <taxon>Eukaryota</taxon>
        <taxon>Metazoa</taxon>
        <taxon>Chordata</taxon>
        <taxon>Craniata</taxon>
        <taxon>Vertebrata</taxon>
        <taxon>Euteleostomi</taxon>
        <taxon>Lepidosauria</taxon>
        <taxon>Squamata</taxon>
        <taxon>Bifurcata</taxon>
        <taxon>Unidentata</taxon>
        <taxon>Episquamata</taxon>
        <taxon>Toxicofera</taxon>
        <taxon>Serpentes</taxon>
        <taxon>Colubroidea</taxon>
        <taxon>Elapidae</taxon>
        <taxon>Elapinae</taxon>
        <taxon>Micrurus</taxon>
    </lineage>
</organism>
<dbReference type="PANTHER" id="PTHR31635">
    <property type="entry name" value="REVERSE TRANSCRIPTASE DOMAIN-CONTAINING PROTEIN-RELATED"/>
    <property type="match status" value="1"/>
</dbReference>
<dbReference type="PANTHER" id="PTHR31635:SF196">
    <property type="entry name" value="REVERSE TRANSCRIPTASE DOMAIN-CONTAINING PROTEIN-RELATED"/>
    <property type="match status" value="1"/>
</dbReference>
<sequence>MWVKEWISLRNTRLLTLGGHDLLLRWYAFLWYKGSKTHGYFRRHYIREALLLNWEKIKRQHYLKIPVWLSTIEAFSYPVIYKMEQTVRCGKILNEKSELKSMQALEEQGVKMNWFSYV</sequence>
<name>A0A2D4IUP5_MICLE</name>
<proteinExistence type="predicted"/>
<reference evidence="1" key="2">
    <citation type="submission" date="2017-11" db="EMBL/GenBank/DDBJ databases">
        <title>Coralsnake Venomics: Analyses of Venom Gland Transcriptomes and Proteomes of Six Brazilian Taxa.</title>
        <authorList>
            <person name="Aird S.D."/>
            <person name="Jorge da Silva N."/>
            <person name="Qiu L."/>
            <person name="Villar-Briones A."/>
            <person name="Aparecida-Saddi V."/>
            <person name="Campos-Telles M.P."/>
            <person name="Grau M."/>
            <person name="Mikheyev A.S."/>
        </authorList>
    </citation>
    <scope>NUCLEOTIDE SEQUENCE</scope>
    <source>
        <tissue evidence="1">Venom_gland</tissue>
    </source>
</reference>
<accession>A0A2D4IUP5</accession>
<evidence type="ECO:0000313" key="1">
    <source>
        <dbReference type="EMBL" id="LAA87943.1"/>
    </source>
</evidence>
<protein>
    <submittedName>
        <fullName evidence="1">Uncharacterized protein</fullName>
    </submittedName>
</protein>